<dbReference type="EMBL" id="RBLG01000002">
    <property type="protein sequence ID" value="RKS53249.1"/>
    <property type="molecule type" value="Genomic_DNA"/>
</dbReference>
<dbReference type="HAMAP" id="MF_01844">
    <property type="entry name" value="NhaA"/>
    <property type="match status" value="1"/>
</dbReference>
<feature type="transmembrane region" description="Helical" evidence="6">
    <location>
        <begin position="189"/>
        <end position="207"/>
    </location>
</feature>
<keyword evidence="6" id="KW-0050">Antiport</keyword>
<feature type="transmembrane region" description="Helical" evidence="6">
    <location>
        <begin position="417"/>
        <end position="434"/>
    </location>
</feature>
<keyword evidence="2 6" id="KW-1003">Cell membrane</keyword>
<gene>
    <name evidence="6" type="primary">nhaA</name>
    <name evidence="7" type="ORF">BC962_1498</name>
</gene>
<feature type="transmembrane region" description="Helical" evidence="6">
    <location>
        <begin position="384"/>
        <end position="405"/>
    </location>
</feature>
<evidence type="ECO:0000256" key="4">
    <source>
        <dbReference type="ARBA" id="ARBA00022989"/>
    </source>
</evidence>
<keyword evidence="6" id="KW-0406">Ion transport</keyword>
<evidence type="ECO:0000313" key="7">
    <source>
        <dbReference type="EMBL" id="RKS53249.1"/>
    </source>
</evidence>
<comment type="subcellular location">
    <subcellularLocation>
        <location evidence="1">Cell inner membrane</location>
        <topology evidence="1">Multi-pass membrane protein</topology>
    </subcellularLocation>
    <subcellularLocation>
        <location evidence="6">Cell membrane</location>
        <topology evidence="6">Multi-pass membrane protein</topology>
    </subcellularLocation>
</comment>
<evidence type="ECO:0000256" key="5">
    <source>
        <dbReference type="ARBA" id="ARBA00023136"/>
    </source>
</evidence>
<dbReference type="Proteomes" id="UP000276282">
    <property type="component" value="Unassembled WGS sequence"/>
</dbReference>
<sequence>MKKSSLDTYLLLPIKSFINKQTSVGILIIISAILAMIVANSPLAEIYHNIWKQELYIGYNNAVLNKTILHWINDGLMSIFFFMVGLELKKEIMSGELSSFRKALLPIFAAIGGMIFPALIFFFFNFGLDSFNGWGIPMATDIAFALGVLYLLGNKVPLSLKIFLTAIAVIDDLGAILVVAFFYTSEIMMNNLAMGGVFLMVLVFANFIGIRNPVFYAIAGIGGLWMAIMLSGVHATIAAVLAAFAIPTSKKINTPLFLRKVKMLSYKIKQKLNATSSSKNKTEDEITLLIEKFSLLTQDATPPLQRLESGLHSLVSFIILPIFAFANAGVTLDSNSFDYIFSDVAIGIILGLLIGKFFGIVLFTKLMVFFKISKLPPNVKWKHVYGIGFLAAMGFTMSLFITELAFENEVLLTQAKIGILSASVIAGLIGYIYLRFISRKIINESISAKGLKTTNLEFGRKENIIKNPA</sequence>
<evidence type="ECO:0000313" key="8">
    <source>
        <dbReference type="Proteomes" id="UP000276282"/>
    </source>
</evidence>
<dbReference type="AlphaFoldDB" id="A0A495PWX9"/>
<dbReference type="GO" id="GO:0005886">
    <property type="term" value="C:plasma membrane"/>
    <property type="evidence" value="ECO:0007669"/>
    <property type="project" value="UniProtKB-SubCell"/>
</dbReference>
<dbReference type="Pfam" id="PF06965">
    <property type="entry name" value="Na_H_antiport_1"/>
    <property type="match status" value="1"/>
</dbReference>
<protein>
    <recommendedName>
        <fullName evidence="6">Na(+)/H(+) antiporter NhaA</fullName>
    </recommendedName>
    <alternativeName>
        <fullName evidence="6">Sodium/proton antiporter NhaA</fullName>
    </alternativeName>
</protein>
<dbReference type="GO" id="GO:0006885">
    <property type="term" value="P:regulation of pH"/>
    <property type="evidence" value="ECO:0007669"/>
    <property type="project" value="UniProtKB-UniRule"/>
</dbReference>
<dbReference type="InterPro" id="IPR004670">
    <property type="entry name" value="NhaA"/>
</dbReference>
<dbReference type="Gene3D" id="1.20.1530.10">
    <property type="entry name" value="Na+/H+ antiporter like domain"/>
    <property type="match status" value="1"/>
</dbReference>
<dbReference type="InterPro" id="IPR023171">
    <property type="entry name" value="Na/H_antiporter_dom_sf"/>
</dbReference>
<accession>A0A495PWX9</accession>
<evidence type="ECO:0000256" key="3">
    <source>
        <dbReference type="ARBA" id="ARBA00022692"/>
    </source>
</evidence>
<keyword evidence="4 6" id="KW-1133">Transmembrane helix</keyword>
<proteinExistence type="inferred from homology"/>
<keyword evidence="8" id="KW-1185">Reference proteome</keyword>
<keyword evidence="6" id="KW-0739">Sodium transport</keyword>
<comment type="catalytic activity">
    <reaction evidence="6">
        <text>Na(+)(in) + 2 H(+)(out) = Na(+)(out) + 2 H(+)(in)</text>
        <dbReference type="Rhea" id="RHEA:29251"/>
        <dbReference type="ChEBI" id="CHEBI:15378"/>
        <dbReference type="ChEBI" id="CHEBI:29101"/>
    </reaction>
</comment>
<comment type="caution">
    <text evidence="7">The sequence shown here is derived from an EMBL/GenBank/DDBJ whole genome shotgun (WGS) entry which is preliminary data.</text>
</comment>
<evidence type="ECO:0000256" key="2">
    <source>
        <dbReference type="ARBA" id="ARBA00022475"/>
    </source>
</evidence>
<dbReference type="RefSeq" id="WP_121345357.1">
    <property type="nucleotide sequence ID" value="NZ_RBLG01000002.1"/>
</dbReference>
<feature type="transmembrane region" description="Helical" evidence="6">
    <location>
        <begin position="314"/>
        <end position="332"/>
    </location>
</feature>
<comment type="function">
    <text evidence="6">Na(+)/H(+) antiporter that extrudes sodium in exchange for external protons.</text>
</comment>
<evidence type="ECO:0000256" key="1">
    <source>
        <dbReference type="ARBA" id="ARBA00004429"/>
    </source>
</evidence>
<feature type="transmembrane region" description="Helical" evidence="6">
    <location>
        <begin position="134"/>
        <end position="153"/>
    </location>
</feature>
<keyword evidence="6" id="KW-0813">Transport</keyword>
<name>A0A495PWX9_9FLAO</name>
<feature type="transmembrane region" description="Helical" evidence="6">
    <location>
        <begin position="107"/>
        <end position="128"/>
    </location>
</feature>
<dbReference type="PANTHER" id="PTHR30341:SF0">
    <property type="entry name" value="NA(+)_H(+) ANTIPORTER NHAA"/>
    <property type="match status" value="1"/>
</dbReference>
<dbReference type="GO" id="GO:0015385">
    <property type="term" value="F:sodium:proton antiporter activity"/>
    <property type="evidence" value="ECO:0007669"/>
    <property type="project" value="UniProtKB-UniRule"/>
</dbReference>
<evidence type="ECO:0000256" key="6">
    <source>
        <dbReference type="HAMAP-Rule" id="MF_01844"/>
    </source>
</evidence>
<dbReference type="NCBIfam" id="TIGR00773">
    <property type="entry name" value="NhaA"/>
    <property type="match status" value="1"/>
</dbReference>
<feature type="transmembrane region" description="Helical" evidence="6">
    <location>
        <begin position="344"/>
        <end position="363"/>
    </location>
</feature>
<feature type="transmembrane region" description="Helical" evidence="6">
    <location>
        <begin position="68"/>
        <end position="86"/>
    </location>
</feature>
<keyword evidence="5 6" id="KW-0472">Membrane</keyword>
<comment type="similarity">
    <text evidence="6">Belongs to the NhaA Na(+)/H(+) (TC 2.A.33) antiporter family.</text>
</comment>
<feature type="transmembrane region" description="Helical" evidence="6">
    <location>
        <begin position="162"/>
        <end position="183"/>
    </location>
</feature>
<keyword evidence="3 6" id="KW-0812">Transmembrane</keyword>
<keyword evidence="6" id="KW-0915">Sodium</keyword>
<reference evidence="7 8" key="1">
    <citation type="submission" date="2018-10" db="EMBL/GenBank/DDBJ databases">
        <title>Genomic Encyclopedia of Archaeal and Bacterial Type Strains, Phase II (KMG-II): from individual species to whole genera.</title>
        <authorList>
            <person name="Goeker M."/>
        </authorList>
    </citation>
    <scope>NUCLEOTIDE SEQUENCE [LARGE SCALE GENOMIC DNA]</scope>
    <source>
        <strain evidence="7 8">DSM 19839</strain>
    </source>
</reference>
<feature type="transmembrane region" description="Helical" evidence="6">
    <location>
        <begin position="21"/>
        <end position="39"/>
    </location>
</feature>
<dbReference type="PANTHER" id="PTHR30341">
    <property type="entry name" value="SODIUM ION/PROTON ANTIPORTER NHAA-RELATED"/>
    <property type="match status" value="1"/>
</dbReference>
<organism evidence="7 8">
    <name type="scientific">Gillisia mitskevichiae</name>
    <dbReference type="NCBI Taxonomy" id="270921"/>
    <lineage>
        <taxon>Bacteria</taxon>
        <taxon>Pseudomonadati</taxon>
        <taxon>Bacteroidota</taxon>
        <taxon>Flavobacteriia</taxon>
        <taxon>Flavobacteriales</taxon>
        <taxon>Flavobacteriaceae</taxon>
        <taxon>Gillisia</taxon>
    </lineage>
</organism>
<dbReference type="OrthoDB" id="9808135at2"/>